<sequence length="71" mass="8305">MFVVNGRLRNNLESIVRWTHTAYLSDNRRRAEEGNAFVFEKKTWKSRKEGRRPDDKASPKRPGTPPCVFPC</sequence>
<dbReference type="AlphaFoldDB" id="A0AAV4ST97"/>
<dbReference type="EMBL" id="BPLR01010016">
    <property type="protein sequence ID" value="GIY36161.1"/>
    <property type="molecule type" value="Genomic_DNA"/>
</dbReference>
<evidence type="ECO:0000313" key="3">
    <source>
        <dbReference type="Proteomes" id="UP001054945"/>
    </source>
</evidence>
<evidence type="ECO:0000313" key="2">
    <source>
        <dbReference type="EMBL" id="GIY36161.1"/>
    </source>
</evidence>
<protein>
    <submittedName>
        <fullName evidence="2">Uncharacterized protein</fullName>
    </submittedName>
</protein>
<gene>
    <name evidence="2" type="ORF">CEXT_127961</name>
</gene>
<name>A0AAV4ST97_CAEEX</name>
<evidence type="ECO:0000256" key="1">
    <source>
        <dbReference type="SAM" id="MobiDB-lite"/>
    </source>
</evidence>
<proteinExistence type="predicted"/>
<feature type="compositionally biased region" description="Basic and acidic residues" evidence="1">
    <location>
        <begin position="43"/>
        <end position="58"/>
    </location>
</feature>
<feature type="region of interest" description="Disordered" evidence="1">
    <location>
        <begin position="43"/>
        <end position="71"/>
    </location>
</feature>
<accession>A0AAV4ST97</accession>
<organism evidence="2 3">
    <name type="scientific">Caerostris extrusa</name>
    <name type="common">Bark spider</name>
    <name type="synonym">Caerostris bankana</name>
    <dbReference type="NCBI Taxonomy" id="172846"/>
    <lineage>
        <taxon>Eukaryota</taxon>
        <taxon>Metazoa</taxon>
        <taxon>Ecdysozoa</taxon>
        <taxon>Arthropoda</taxon>
        <taxon>Chelicerata</taxon>
        <taxon>Arachnida</taxon>
        <taxon>Araneae</taxon>
        <taxon>Araneomorphae</taxon>
        <taxon>Entelegynae</taxon>
        <taxon>Araneoidea</taxon>
        <taxon>Araneidae</taxon>
        <taxon>Caerostris</taxon>
    </lineage>
</organism>
<keyword evidence="3" id="KW-1185">Reference proteome</keyword>
<comment type="caution">
    <text evidence="2">The sequence shown here is derived from an EMBL/GenBank/DDBJ whole genome shotgun (WGS) entry which is preliminary data.</text>
</comment>
<reference evidence="2 3" key="1">
    <citation type="submission" date="2021-06" db="EMBL/GenBank/DDBJ databases">
        <title>Caerostris extrusa draft genome.</title>
        <authorList>
            <person name="Kono N."/>
            <person name="Arakawa K."/>
        </authorList>
    </citation>
    <scope>NUCLEOTIDE SEQUENCE [LARGE SCALE GENOMIC DNA]</scope>
</reference>
<feature type="compositionally biased region" description="Pro residues" evidence="1">
    <location>
        <begin position="62"/>
        <end position="71"/>
    </location>
</feature>
<dbReference type="Proteomes" id="UP001054945">
    <property type="component" value="Unassembled WGS sequence"/>
</dbReference>